<evidence type="ECO:0007829" key="6">
    <source>
        <dbReference type="PeptideAtlas" id="O76717"/>
    </source>
</evidence>
<gene>
    <name evidence="3" type="ORF">CELE_F36H12.4</name>
    <name evidence="3 5" type="ORF">F36H12.4</name>
</gene>
<evidence type="ECO:0000256" key="2">
    <source>
        <dbReference type="SAM" id="SignalP"/>
    </source>
</evidence>
<evidence type="ECO:0000313" key="4">
    <source>
        <dbReference type="Proteomes" id="UP000001940"/>
    </source>
</evidence>
<dbReference type="AGR" id="WB:WBGene00018120"/>
<dbReference type="EMBL" id="BX284604">
    <property type="protein sequence ID" value="CCD70662.1"/>
    <property type="molecule type" value="Genomic_DNA"/>
</dbReference>
<dbReference type="FunCoup" id="O76717">
    <property type="interactions" value="811"/>
</dbReference>
<dbReference type="InParanoid" id="O76717"/>
<keyword evidence="6" id="KW-1267">Proteomics identification</keyword>
<keyword evidence="4" id="KW-1185">Reference proteome</keyword>
<dbReference type="KEGG" id="cel:CELE_F36H12.4"/>
<dbReference type="RefSeq" id="NP_500765.2">
    <property type="nucleotide sequence ID" value="NM_068364.5"/>
</dbReference>
<dbReference type="STRING" id="6239.F36H12.4.1"/>
<dbReference type="PeptideAtlas" id="O76717"/>
<evidence type="ECO:0000313" key="3">
    <source>
        <dbReference type="EMBL" id="CCD70662.1"/>
    </source>
</evidence>
<name>O76717_CAEEL</name>
<dbReference type="PIR" id="T33455">
    <property type="entry name" value="T33455"/>
</dbReference>
<dbReference type="WormBase" id="F36H12.4">
    <property type="protein sequence ID" value="CE31691"/>
    <property type="gene ID" value="WBGene00018120"/>
</dbReference>
<dbReference type="OMA" id="AQIMLPM"/>
<dbReference type="HOGENOM" id="CLU_191701_0_0_1"/>
<dbReference type="GeneID" id="177306"/>
<dbReference type="AlphaFoldDB" id="O76717"/>
<feature type="signal peptide" evidence="2">
    <location>
        <begin position="1"/>
        <end position="24"/>
    </location>
</feature>
<protein>
    <submittedName>
        <fullName evidence="3">Uncharacterized protein</fullName>
    </submittedName>
</protein>
<proteinExistence type="evidence at protein level"/>
<keyword evidence="2" id="KW-0732">Signal</keyword>
<dbReference type="Proteomes" id="UP000001940">
    <property type="component" value="Chromosome IV"/>
</dbReference>
<feature type="compositionally biased region" description="Basic and acidic residues" evidence="1">
    <location>
        <begin position="42"/>
        <end position="57"/>
    </location>
</feature>
<dbReference type="UCSC" id="F36H12.4">
    <property type="organism name" value="c. elegans"/>
</dbReference>
<accession>O76717</accession>
<dbReference type="Bgee" id="WBGene00018120">
    <property type="expression patterns" value="Expressed in material anatomical entity and 2 other cell types or tissues"/>
</dbReference>
<reference evidence="3 4" key="1">
    <citation type="journal article" date="1998" name="Science">
        <title>Genome sequence of the nematode C. elegans: a platform for investigating biology.</title>
        <authorList>
            <consortium name="The C. elegans sequencing consortium"/>
            <person name="Sulson J.E."/>
            <person name="Waterston R."/>
        </authorList>
    </citation>
    <scope>NUCLEOTIDE SEQUENCE [LARGE SCALE GENOMIC DNA]</scope>
    <source>
        <strain evidence="3 4">Bristol N2</strain>
    </source>
</reference>
<dbReference type="PaxDb" id="6239-F36H12.4"/>
<dbReference type="CTD" id="177306"/>
<feature type="chain" id="PRO_5004160024" evidence="2">
    <location>
        <begin position="25"/>
        <end position="68"/>
    </location>
</feature>
<evidence type="ECO:0000313" key="5">
    <source>
        <dbReference type="WormBase" id="F36H12.4"/>
    </source>
</evidence>
<feature type="region of interest" description="Disordered" evidence="1">
    <location>
        <begin position="26"/>
        <end position="68"/>
    </location>
</feature>
<evidence type="ECO:0000256" key="1">
    <source>
        <dbReference type="SAM" id="MobiDB-lite"/>
    </source>
</evidence>
<organism evidence="3 4">
    <name type="scientific">Caenorhabditis elegans</name>
    <dbReference type="NCBI Taxonomy" id="6239"/>
    <lineage>
        <taxon>Eukaryota</taxon>
        <taxon>Metazoa</taxon>
        <taxon>Ecdysozoa</taxon>
        <taxon>Nematoda</taxon>
        <taxon>Chromadorea</taxon>
        <taxon>Rhabditida</taxon>
        <taxon>Rhabditina</taxon>
        <taxon>Rhabditomorpha</taxon>
        <taxon>Rhabditoidea</taxon>
        <taxon>Rhabditidae</taxon>
        <taxon>Peloderinae</taxon>
        <taxon>Caenorhabditis</taxon>
    </lineage>
</organism>
<sequence length="68" mass="6858">MIAQIMLPMIAIFVLLGSIANCGGKKKGAAGAGAGVAANSPKKADGPSKKETKKEGDDGNYEELAVPQ</sequence>